<dbReference type="PANTHER" id="PTHR10429">
    <property type="entry name" value="DNA-3-METHYLADENINE GLYCOSYLASE"/>
    <property type="match status" value="1"/>
</dbReference>
<dbReference type="Pfam" id="PF02245">
    <property type="entry name" value="Pur_DNA_glyco"/>
    <property type="match status" value="1"/>
</dbReference>
<dbReference type="InterPro" id="IPR036995">
    <property type="entry name" value="MPG_sf"/>
</dbReference>
<evidence type="ECO:0000256" key="1">
    <source>
        <dbReference type="ARBA" id="ARBA00009232"/>
    </source>
</evidence>
<evidence type="ECO:0000256" key="2">
    <source>
        <dbReference type="ARBA" id="ARBA00022763"/>
    </source>
</evidence>
<comment type="similarity">
    <text evidence="1 5">Belongs to the DNA glycosylase MPG family.</text>
</comment>
<dbReference type="Proteomes" id="UP000658613">
    <property type="component" value="Unassembled WGS sequence"/>
</dbReference>
<dbReference type="EMBL" id="JADOUE010000001">
    <property type="protein sequence ID" value="MBG6121158.1"/>
    <property type="molecule type" value="Genomic_DNA"/>
</dbReference>
<keyword evidence="8" id="KW-1185">Reference proteome</keyword>
<evidence type="ECO:0000313" key="7">
    <source>
        <dbReference type="EMBL" id="MBG6121158.1"/>
    </source>
</evidence>
<evidence type="ECO:0000256" key="3">
    <source>
        <dbReference type="ARBA" id="ARBA00022801"/>
    </source>
</evidence>
<feature type="region of interest" description="Disordered" evidence="6">
    <location>
        <begin position="181"/>
        <end position="200"/>
    </location>
</feature>
<evidence type="ECO:0000313" key="8">
    <source>
        <dbReference type="Proteomes" id="UP000658613"/>
    </source>
</evidence>
<keyword evidence="4 5" id="KW-0234">DNA repair</keyword>
<dbReference type="Gene3D" id="3.10.300.10">
    <property type="entry name" value="Methylpurine-DNA glycosylase (MPG)"/>
    <property type="match status" value="1"/>
</dbReference>
<evidence type="ECO:0000256" key="4">
    <source>
        <dbReference type="ARBA" id="ARBA00023204"/>
    </source>
</evidence>
<keyword evidence="2 5" id="KW-0227">DNA damage</keyword>
<dbReference type="GO" id="GO:0006284">
    <property type="term" value="P:base-excision repair"/>
    <property type="evidence" value="ECO:0007669"/>
    <property type="project" value="InterPro"/>
</dbReference>
<dbReference type="GO" id="GO:0003677">
    <property type="term" value="F:DNA binding"/>
    <property type="evidence" value="ECO:0007669"/>
    <property type="project" value="InterPro"/>
</dbReference>
<comment type="caution">
    <text evidence="7">The sequence shown here is derived from an EMBL/GenBank/DDBJ whole genome shotgun (WGS) entry which is preliminary data.</text>
</comment>
<gene>
    <name evidence="7" type="ORF">IW254_000127</name>
</gene>
<dbReference type="InterPro" id="IPR011034">
    <property type="entry name" value="Formyl_transferase-like_C_sf"/>
</dbReference>
<dbReference type="CDD" id="cd00540">
    <property type="entry name" value="AAG"/>
    <property type="match status" value="1"/>
</dbReference>
<dbReference type="AlphaFoldDB" id="A0A931E269"/>
<dbReference type="EC" id="3.2.2.-" evidence="5"/>
<keyword evidence="7" id="KW-0326">Glycosidase</keyword>
<dbReference type="PANTHER" id="PTHR10429:SF0">
    <property type="entry name" value="DNA-3-METHYLADENINE GLYCOSYLASE"/>
    <property type="match status" value="1"/>
</dbReference>
<dbReference type="NCBIfam" id="NF002003">
    <property type="entry name" value="PRK00802.1-3"/>
    <property type="match status" value="1"/>
</dbReference>
<name>A0A931E269_9CORY</name>
<dbReference type="RefSeq" id="WP_196823782.1">
    <property type="nucleotide sequence ID" value="NZ_CP046980.1"/>
</dbReference>
<evidence type="ECO:0000256" key="6">
    <source>
        <dbReference type="SAM" id="MobiDB-lite"/>
    </source>
</evidence>
<dbReference type="NCBIfam" id="TIGR00567">
    <property type="entry name" value="3mg"/>
    <property type="match status" value="1"/>
</dbReference>
<reference evidence="7" key="1">
    <citation type="submission" date="2020-11" db="EMBL/GenBank/DDBJ databases">
        <title>Sequencing the genomes of 1000 actinobacteria strains.</title>
        <authorList>
            <person name="Klenk H.-P."/>
        </authorList>
    </citation>
    <scope>NUCLEOTIDE SEQUENCE</scope>
    <source>
        <strain evidence="7">DSM 45632</strain>
    </source>
</reference>
<dbReference type="GO" id="GO:0003905">
    <property type="term" value="F:alkylbase DNA N-glycosylase activity"/>
    <property type="evidence" value="ECO:0007669"/>
    <property type="project" value="InterPro"/>
</dbReference>
<sequence>MIDFSAPADVVAPQLLGCFLSHNGVTLRITEVEAYLGTDDPAAHGYRGKTARNAAMFGPPGRFYVYLSYGIHLNGNIVCAPEGTGHGCLLRAGEVIRGEELAQKRRQAPRKGIRGGRPAERDIEFANLARGPGNLGAALDLTLADNGVPVRVTDRAHEPEWVAGPRIGISKNADATLRFWIPGDPTVSPPRGRPKPQADR</sequence>
<proteinExistence type="inferred from homology"/>
<keyword evidence="3 5" id="KW-0378">Hydrolase</keyword>
<accession>A0A931E269</accession>
<dbReference type="SUPFAM" id="SSF50486">
    <property type="entry name" value="FMT C-terminal domain-like"/>
    <property type="match status" value="1"/>
</dbReference>
<organism evidence="7 8">
    <name type="scientific">Corynebacterium aquatimens</name>
    <dbReference type="NCBI Taxonomy" id="1190508"/>
    <lineage>
        <taxon>Bacteria</taxon>
        <taxon>Bacillati</taxon>
        <taxon>Actinomycetota</taxon>
        <taxon>Actinomycetes</taxon>
        <taxon>Mycobacteriales</taxon>
        <taxon>Corynebacteriaceae</taxon>
        <taxon>Corynebacterium</taxon>
    </lineage>
</organism>
<dbReference type="HAMAP" id="MF_00527">
    <property type="entry name" value="3MGH"/>
    <property type="match status" value="1"/>
</dbReference>
<dbReference type="InterPro" id="IPR003180">
    <property type="entry name" value="MPG"/>
</dbReference>
<protein>
    <recommendedName>
        <fullName evidence="5">Putative 3-methyladenine DNA glycosylase</fullName>
        <ecNumber evidence="5">3.2.2.-</ecNumber>
    </recommendedName>
</protein>
<evidence type="ECO:0000256" key="5">
    <source>
        <dbReference type="HAMAP-Rule" id="MF_00527"/>
    </source>
</evidence>